<dbReference type="InterPro" id="IPR016167">
    <property type="entry name" value="FAD-bd_PCMH_sub1"/>
</dbReference>
<dbReference type="InterPro" id="IPR011601">
    <property type="entry name" value="MurB_C"/>
</dbReference>
<evidence type="ECO:0000256" key="5">
    <source>
        <dbReference type="ARBA" id="ARBA00022490"/>
    </source>
</evidence>
<evidence type="ECO:0000256" key="3">
    <source>
        <dbReference type="ARBA" id="ARBA00004496"/>
    </source>
</evidence>
<evidence type="ECO:0000256" key="8">
    <source>
        <dbReference type="ARBA" id="ARBA00022827"/>
    </source>
</evidence>
<sequence length="338" mass="37419">MATLDLACIYKDRPLSQYSTYEIGGHARFLALPRSDEDIVQVLEAARSHGLNPLFFGMGSNLLFPDEPNRDTLFISTRSHMDIALTGNGLHVSAGTPMSLLAMIGTAIGTGDFDFCFLLPGTLGGGIYMNAKYFNYHISDFIDTVYYVDLGDMAKGINSIRVDDCEYGYKQSIFQRNNWFIVGADLHFNQLPAAPERLVPFLGELDRGELETSSLKAFSAFYVNCLNKMKDEYDPSTVPLRSIISDRNGKMHFDYPSCGSVFKNNYSIGEPVGKLADRLNLRGTRHGNAMISPVHGNVIQNRGGAKAEDVVYLVSLVQDKIDKHFGFVPEPELVIVSS</sequence>
<evidence type="ECO:0000256" key="16">
    <source>
        <dbReference type="HAMAP-Rule" id="MF_00037"/>
    </source>
</evidence>
<evidence type="ECO:0000256" key="2">
    <source>
        <dbReference type="ARBA" id="ARBA00003921"/>
    </source>
</evidence>
<dbReference type="Gene3D" id="3.90.78.10">
    <property type="entry name" value="UDP-N-acetylenolpyruvoylglucosamine reductase, C-terminal domain"/>
    <property type="match status" value="1"/>
</dbReference>
<evidence type="ECO:0000256" key="4">
    <source>
        <dbReference type="ARBA" id="ARBA00004752"/>
    </source>
</evidence>
<dbReference type="PANTHER" id="PTHR21071:SF4">
    <property type="entry name" value="UDP-N-ACETYLENOLPYRUVOYLGLUCOSAMINE REDUCTASE"/>
    <property type="match status" value="1"/>
</dbReference>
<dbReference type="Pfam" id="PF01565">
    <property type="entry name" value="FAD_binding_4"/>
    <property type="match status" value="1"/>
</dbReference>
<keyword evidence="5 16" id="KW-0963">Cytoplasm</keyword>
<keyword evidence="7 16" id="KW-0285">Flavoprotein</keyword>
<dbReference type="PANTHER" id="PTHR21071">
    <property type="entry name" value="UDP-N-ACETYLENOLPYRUVOYLGLUCOSAMINE REDUCTASE"/>
    <property type="match status" value="1"/>
</dbReference>
<gene>
    <name evidence="16" type="primary">murB</name>
    <name evidence="18" type="ORF">V3851_08000</name>
</gene>
<name>A0ABU7VPW1_9BACL</name>
<evidence type="ECO:0000256" key="13">
    <source>
        <dbReference type="ARBA" id="ARBA00023306"/>
    </source>
</evidence>
<protein>
    <recommendedName>
        <fullName evidence="16">UDP-N-acetylenolpyruvoylglucosamine reductase</fullName>
        <ecNumber evidence="16">1.3.1.98</ecNumber>
    </recommendedName>
    <alternativeName>
        <fullName evidence="16">UDP-N-acetylmuramate dehydrogenase</fullName>
    </alternativeName>
</protein>
<comment type="catalytic activity">
    <reaction evidence="15 16">
        <text>UDP-N-acetyl-alpha-D-muramate + NADP(+) = UDP-N-acetyl-3-O-(1-carboxyvinyl)-alpha-D-glucosamine + NADPH + H(+)</text>
        <dbReference type="Rhea" id="RHEA:12248"/>
        <dbReference type="ChEBI" id="CHEBI:15378"/>
        <dbReference type="ChEBI" id="CHEBI:57783"/>
        <dbReference type="ChEBI" id="CHEBI:58349"/>
        <dbReference type="ChEBI" id="CHEBI:68483"/>
        <dbReference type="ChEBI" id="CHEBI:70757"/>
        <dbReference type="EC" id="1.3.1.98"/>
    </reaction>
</comment>
<dbReference type="InterPro" id="IPR036635">
    <property type="entry name" value="MurB_C_sf"/>
</dbReference>
<comment type="cofactor">
    <cofactor evidence="1 16">
        <name>FAD</name>
        <dbReference type="ChEBI" id="CHEBI:57692"/>
    </cofactor>
</comment>
<keyword evidence="9 16" id="KW-0521">NADP</keyword>
<feature type="active site" description="Proton donor" evidence="16">
    <location>
        <position position="260"/>
    </location>
</feature>
<dbReference type="InterPro" id="IPR003170">
    <property type="entry name" value="MurB"/>
</dbReference>
<reference evidence="18 19" key="1">
    <citation type="submission" date="2024-02" db="EMBL/GenBank/DDBJ databases">
        <title>A nitrogen-fixing paenibacillus bacterium.</title>
        <authorList>
            <person name="Zhang W.L."/>
            <person name="Chen S.F."/>
        </authorList>
    </citation>
    <scope>NUCLEOTIDE SEQUENCE [LARGE SCALE GENOMIC DNA]</scope>
    <source>
        <strain evidence="18 19">M1</strain>
    </source>
</reference>
<dbReference type="HAMAP" id="MF_00037">
    <property type="entry name" value="MurB"/>
    <property type="match status" value="1"/>
</dbReference>
<evidence type="ECO:0000256" key="14">
    <source>
        <dbReference type="ARBA" id="ARBA00023316"/>
    </source>
</evidence>
<keyword evidence="6 16" id="KW-0132">Cell division</keyword>
<keyword evidence="11 16" id="KW-0573">Peptidoglycan synthesis</keyword>
<dbReference type="Proteomes" id="UP001306950">
    <property type="component" value="Unassembled WGS sequence"/>
</dbReference>
<evidence type="ECO:0000313" key="19">
    <source>
        <dbReference type="Proteomes" id="UP001306950"/>
    </source>
</evidence>
<keyword evidence="12 16" id="KW-0560">Oxidoreductase</keyword>
<evidence type="ECO:0000256" key="11">
    <source>
        <dbReference type="ARBA" id="ARBA00022984"/>
    </source>
</evidence>
<evidence type="ECO:0000256" key="7">
    <source>
        <dbReference type="ARBA" id="ARBA00022630"/>
    </source>
</evidence>
<evidence type="ECO:0000256" key="9">
    <source>
        <dbReference type="ARBA" id="ARBA00022857"/>
    </source>
</evidence>
<dbReference type="PROSITE" id="PS51387">
    <property type="entry name" value="FAD_PCMH"/>
    <property type="match status" value="1"/>
</dbReference>
<dbReference type="InterPro" id="IPR016169">
    <property type="entry name" value="FAD-bd_PCMH_sub2"/>
</dbReference>
<organism evidence="18 19">
    <name type="scientific">Paenibacillus haidiansis</name>
    <dbReference type="NCBI Taxonomy" id="1574488"/>
    <lineage>
        <taxon>Bacteria</taxon>
        <taxon>Bacillati</taxon>
        <taxon>Bacillota</taxon>
        <taxon>Bacilli</taxon>
        <taxon>Bacillales</taxon>
        <taxon>Paenibacillaceae</taxon>
        <taxon>Paenibacillus</taxon>
    </lineage>
</organism>
<evidence type="ECO:0000256" key="10">
    <source>
        <dbReference type="ARBA" id="ARBA00022960"/>
    </source>
</evidence>
<feature type="domain" description="FAD-binding PCMH-type" evidence="17">
    <location>
        <begin position="22"/>
        <end position="191"/>
    </location>
</feature>
<keyword evidence="13 16" id="KW-0131">Cell cycle</keyword>
<dbReference type="InterPro" id="IPR006094">
    <property type="entry name" value="Oxid_FAD_bind_N"/>
</dbReference>
<feature type="active site" evidence="16">
    <location>
        <position position="332"/>
    </location>
</feature>
<evidence type="ECO:0000256" key="1">
    <source>
        <dbReference type="ARBA" id="ARBA00001974"/>
    </source>
</evidence>
<evidence type="ECO:0000256" key="15">
    <source>
        <dbReference type="ARBA" id="ARBA00048914"/>
    </source>
</evidence>
<comment type="function">
    <text evidence="2 16">Cell wall formation.</text>
</comment>
<accession>A0ABU7VPW1</accession>
<dbReference type="RefSeq" id="WP_331845999.1">
    <property type="nucleotide sequence ID" value="NZ_JAZHPZ010000003.1"/>
</dbReference>
<evidence type="ECO:0000259" key="17">
    <source>
        <dbReference type="PROSITE" id="PS51387"/>
    </source>
</evidence>
<comment type="subcellular location">
    <subcellularLocation>
        <location evidence="3 16">Cytoplasm</location>
    </subcellularLocation>
</comment>
<keyword evidence="19" id="KW-1185">Reference proteome</keyword>
<keyword evidence="10 16" id="KW-0133">Cell shape</keyword>
<dbReference type="InterPro" id="IPR036318">
    <property type="entry name" value="FAD-bd_PCMH-like_sf"/>
</dbReference>
<dbReference type="Pfam" id="PF02873">
    <property type="entry name" value="MurB_C"/>
    <property type="match status" value="1"/>
</dbReference>
<comment type="similarity">
    <text evidence="16">Belongs to the MurB family.</text>
</comment>
<dbReference type="InterPro" id="IPR016166">
    <property type="entry name" value="FAD-bd_PCMH"/>
</dbReference>
<dbReference type="SUPFAM" id="SSF56194">
    <property type="entry name" value="Uridine diphospho-N-Acetylenolpyruvylglucosamine reductase, MurB, C-terminal domain"/>
    <property type="match status" value="1"/>
</dbReference>
<dbReference type="EC" id="1.3.1.98" evidence="16"/>
<evidence type="ECO:0000256" key="12">
    <source>
        <dbReference type="ARBA" id="ARBA00023002"/>
    </source>
</evidence>
<comment type="pathway">
    <text evidence="4 16">Cell wall biogenesis; peptidoglycan biosynthesis.</text>
</comment>
<dbReference type="Gene3D" id="3.30.43.10">
    <property type="entry name" value="Uridine Diphospho-n-acetylenolpyruvylglucosamine Reductase, domain 2"/>
    <property type="match status" value="1"/>
</dbReference>
<keyword evidence="8 16" id="KW-0274">FAD</keyword>
<evidence type="ECO:0000256" key="6">
    <source>
        <dbReference type="ARBA" id="ARBA00022618"/>
    </source>
</evidence>
<comment type="caution">
    <text evidence="18">The sequence shown here is derived from an EMBL/GenBank/DDBJ whole genome shotgun (WGS) entry which is preliminary data.</text>
</comment>
<comment type="caution">
    <text evidence="16">Lacks conserved residue(s) required for the propagation of feature annotation.</text>
</comment>
<dbReference type="EMBL" id="JAZHPZ010000003">
    <property type="protein sequence ID" value="MEF2965768.1"/>
    <property type="molecule type" value="Genomic_DNA"/>
</dbReference>
<dbReference type="SUPFAM" id="SSF56176">
    <property type="entry name" value="FAD-binding/transporter-associated domain-like"/>
    <property type="match status" value="1"/>
</dbReference>
<proteinExistence type="inferred from homology"/>
<dbReference type="Gene3D" id="3.30.465.10">
    <property type="match status" value="1"/>
</dbReference>
<evidence type="ECO:0000313" key="18">
    <source>
        <dbReference type="EMBL" id="MEF2965768.1"/>
    </source>
</evidence>
<keyword evidence="14 16" id="KW-0961">Cell wall biogenesis/degradation</keyword>